<evidence type="ECO:0008006" key="4">
    <source>
        <dbReference type="Google" id="ProtNLM"/>
    </source>
</evidence>
<keyword evidence="1" id="KW-0812">Transmembrane</keyword>
<reference evidence="2 3" key="1">
    <citation type="submission" date="2016-01" db="EMBL/GenBank/DDBJ databases">
        <title>High potential of lignocellulose degradation of a new Verrucomicrobia species.</title>
        <authorList>
            <person name="Wang Y."/>
            <person name="Shi Y."/>
            <person name="Qiu Z."/>
            <person name="Liu S."/>
            <person name="Yang H."/>
        </authorList>
    </citation>
    <scope>NUCLEOTIDE SEQUENCE [LARGE SCALE GENOMIC DNA]</scope>
    <source>
        <strain evidence="2 3">TSB47</strain>
    </source>
</reference>
<dbReference type="AlphaFoldDB" id="A0A178ILN7"/>
<protein>
    <recommendedName>
        <fullName evidence="4">General secretion pathway GspH domain-containing protein</fullName>
    </recommendedName>
</protein>
<accession>A0A178ILN7</accession>
<dbReference type="EMBL" id="LRRQ01000048">
    <property type="protein sequence ID" value="OAM90803.1"/>
    <property type="molecule type" value="Genomic_DNA"/>
</dbReference>
<gene>
    <name evidence="2" type="ORF">AW736_06360</name>
</gene>
<dbReference type="Proteomes" id="UP000078486">
    <property type="component" value="Unassembled WGS sequence"/>
</dbReference>
<keyword evidence="3" id="KW-1185">Reference proteome</keyword>
<dbReference type="STRING" id="1184151.AW736_06360"/>
<comment type="caution">
    <text evidence="2">The sequence shown here is derived from an EMBL/GenBank/DDBJ whole genome shotgun (WGS) entry which is preliminary data.</text>
</comment>
<evidence type="ECO:0000313" key="2">
    <source>
        <dbReference type="EMBL" id="OAM90803.1"/>
    </source>
</evidence>
<feature type="transmembrane region" description="Helical" evidence="1">
    <location>
        <begin position="59"/>
        <end position="84"/>
    </location>
</feature>
<evidence type="ECO:0000256" key="1">
    <source>
        <dbReference type="SAM" id="Phobius"/>
    </source>
</evidence>
<evidence type="ECO:0000313" key="3">
    <source>
        <dbReference type="Proteomes" id="UP000078486"/>
    </source>
</evidence>
<name>A0A178ILN7_9BACT</name>
<proteinExistence type="predicted"/>
<sequence>MTTARSSFLVGPDLASGRVRVWGHRTSTKTEAFPLRRGLTQGQARRFPLHLRGGRGRAAFTLLEILLVIALIGMITGVFIVGAVSISDSKPPSSEEVFWQAVNGCRKQALLSGREVTLRFAKGGNEEPSALVATWEGGETRYPFGVAKTAAGGGAASAGSGGGGGGNNAASAANVAMVVCDFLTTQKGNSTILVGGALMETATLASVTFYGDGTCTPFRAQLRAGGSEPLVLDIDPWTCAQVLVKEEAR</sequence>
<keyword evidence="1" id="KW-0472">Membrane</keyword>
<dbReference type="OrthoDB" id="197638at2"/>
<organism evidence="2 3">
    <name type="scientific">Termitidicoccus mucosus</name>
    <dbReference type="NCBI Taxonomy" id="1184151"/>
    <lineage>
        <taxon>Bacteria</taxon>
        <taxon>Pseudomonadati</taxon>
        <taxon>Verrucomicrobiota</taxon>
        <taxon>Opitutia</taxon>
        <taxon>Opitutales</taxon>
        <taxon>Opitutaceae</taxon>
        <taxon>Termitidicoccus</taxon>
    </lineage>
</organism>
<dbReference type="RefSeq" id="WP_145928633.1">
    <property type="nucleotide sequence ID" value="NZ_CP109796.1"/>
</dbReference>
<keyword evidence="1" id="KW-1133">Transmembrane helix</keyword>